<dbReference type="PANTHER" id="PTHR36688">
    <property type="entry name" value="ENDO/EXONUCLEASE/PHOSPHATASE DOMAIN-CONTAINING PROTEIN"/>
    <property type="match status" value="1"/>
</dbReference>
<dbReference type="CDD" id="cd09276">
    <property type="entry name" value="Rnase_HI_RT_non_LTR"/>
    <property type="match status" value="1"/>
</dbReference>
<dbReference type="OrthoDB" id="6405456at2759"/>
<dbReference type="PANTHER" id="PTHR36688:SF2">
    <property type="entry name" value="ENDONUCLEASE_EXONUCLEASE_PHOSPHATASE DOMAIN-CONTAINING PROTEIN"/>
    <property type="match status" value="1"/>
</dbReference>
<dbReference type="GO" id="GO:0004523">
    <property type="term" value="F:RNA-DNA hybrid ribonuclease activity"/>
    <property type="evidence" value="ECO:0007669"/>
    <property type="project" value="InterPro"/>
</dbReference>
<evidence type="ECO:0000256" key="1">
    <source>
        <dbReference type="SAM" id="Coils"/>
    </source>
</evidence>
<dbReference type="EMBL" id="VIIS01000429">
    <property type="protein sequence ID" value="KAF0309170.1"/>
    <property type="molecule type" value="Genomic_DNA"/>
</dbReference>
<dbReference type="InterPro" id="IPR032675">
    <property type="entry name" value="LRR_dom_sf"/>
</dbReference>
<dbReference type="InterPro" id="IPR002156">
    <property type="entry name" value="RNaseH_domain"/>
</dbReference>
<dbReference type="PROSITE" id="PS50879">
    <property type="entry name" value="RNASE_H_1"/>
    <property type="match status" value="1"/>
</dbReference>
<protein>
    <submittedName>
        <fullName evidence="5">Putative RNA-directed DNA polymerase from transposon X-element</fullName>
    </submittedName>
</protein>
<dbReference type="Gene3D" id="3.60.10.10">
    <property type="entry name" value="Endonuclease/exonuclease/phosphatase"/>
    <property type="match status" value="1"/>
</dbReference>
<dbReference type="Gene3D" id="3.30.420.10">
    <property type="entry name" value="Ribonuclease H-like superfamily/Ribonuclease H"/>
    <property type="match status" value="1"/>
</dbReference>
<dbReference type="GO" id="GO:0003964">
    <property type="term" value="F:RNA-directed DNA polymerase activity"/>
    <property type="evidence" value="ECO:0007669"/>
    <property type="project" value="UniProtKB-KW"/>
</dbReference>
<evidence type="ECO:0000259" key="4">
    <source>
        <dbReference type="PROSITE" id="PS50879"/>
    </source>
</evidence>
<feature type="coiled-coil region" evidence="1">
    <location>
        <begin position="282"/>
        <end position="339"/>
    </location>
</feature>
<evidence type="ECO:0000256" key="2">
    <source>
        <dbReference type="SAM" id="MobiDB-lite"/>
    </source>
</evidence>
<dbReference type="InterPro" id="IPR043502">
    <property type="entry name" value="DNA/RNA_pol_sf"/>
</dbReference>
<feature type="region of interest" description="Disordered" evidence="2">
    <location>
        <begin position="583"/>
        <end position="604"/>
    </location>
</feature>
<feature type="compositionally biased region" description="Low complexity" evidence="2">
    <location>
        <begin position="47"/>
        <end position="61"/>
    </location>
</feature>
<name>A0A6A4WZI8_AMPAM</name>
<dbReference type="GO" id="GO:0042575">
    <property type="term" value="C:DNA polymerase complex"/>
    <property type="evidence" value="ECO:0007669"/>
    <property type="project" value="UniProtKB-ARBA"/>
</dbReference>
<gene>
    <name evidence="5" type="ORF">FJT64_019699</name>
</gene>
<feature type="region of interest" description="Disordered" evidence="2">
    <location>
        <begin position="1"/>
        <end position="61"/>
    </location>
</feature>
<dbReference type="Pfam" id="PF03564">
    <property type="entry name" value="DUF1759"/>
    <property type="match status" value="2"/>
</dbReference>
<evidence type="ECO:0000259" key="3">
    <source>
        <dbReference type="PROSITE" id="PS50878"/>
    </source>
</evidence>
<dbReference type="InterPro" id="IPR036691">
    <property type="entry name" value="Endo/exonu/phosph_ase_sf"/>
</dbReference>
<dbReference type="SUPFAM" id="SSF56219">
    <property type="entry name" value="DNase I-like"/>
    <property type="match status" value="1"/>
</dbReference>
<reference evidence="5 6" key="1">
    <citation type="submission" date="2019-07" db="EMBL/GenBank/DDBJ databases">
        <title>Draft genome assembly of a fouling barnacle, Amphibalanus amphitrite (Darwin, 1854): The first reference genome for Thecostraca.</title>
        <authorList>
            <person name="Kim W."/>
        </authorList>
    </citation>
    <scope>NUCLEOTIDE SEQUENCE [LARGE SCALE GENOMIC DNA]</scope>
    <source>
        <strain evidence="5">SNU_AA5</strain>
        <tissue evidence="5">Soma without cirri and trophi</tissue>
    </source>
</reference>
<dbReference type="CDD" id="cd01650">
    <property type="entry name" value="RT_nLTR_like"/>
    <property type="match status" value="1"/>
</dbReference>
<dbReference type="SUPFAM" id="SSF53098">
    <property type="entry name" value="Ribonuclease H-like"/>
    <property type="match status" value="1"/>
</dbReference>
<dbReference type="Pfam" id="PF00078">
    <property type="entry name" value="RVT_1"/>
    <property type="match status" value="1"/>
</dbReference>
<dbReference type="InterPro" id="IPR052560">
    <property type="entry name" value="RdDP_mobile_element"/>
</dbReference>
<dbReference type="InterPro" id="IPR005312">
    <property type="entry name" value="DUF1759"/>
</dbReference>
<keyword evidence="6" id="KW-1185">Reference proteome</keyword>
<keyword evidence="5" id="KW-0548">Nucleotidyltransferase</keyword>
<feature type="domain" description="RNase H type-1" evidence="4">
    <location>
        <begin position="1619"/>
        <end position="1757"/>
    </location>
</feature>
<dbReference type="InterPro" id="IPR012337">
    <property type="entry name" value="RNaseH-like_sf"/>
</dbReference>
<dbReference type="Proteomes" id="UP000440578">
    <property type="component" value="Unassembled WGS sequence"/>
</dbReference>
<dbReference type="InterPro" id="IPR036397">
    <property type="entry name" value="RNaseH_sf"/>
</dbReference>
<dbReference type="Pfam" id="PF14529">
    <property type="entry name" value="Exo_endo_phos_2"/>
    <property type="match status" value="1"/>
</dbReference>
<feature type="domain" description="Reverse transcriptase" evidence="3">
    <location>
        <begin position="1125"/>
        <end position="1409"/>
    </location>
</feature>
<proteinExistence type="predicted"/>
<dbReference type="InterPro" id="IPR000477">
    <property type="entry name" value="RT_dom"/>
</dbReference>
<dbReference type="Pfam" id="PF00075">
    <property type="entry name" value="RNase_H"/>
    <property type="match status" value="1"/>
</dbReference>
<keyword evidence="5" id="KW-0695">RNA-directed DNA polymerase</keyword>
<dbReference type="SUPFAM" id="SSF56672">
    <property type="entry name" value="DNA/RNA polymerases"/>
    <property type="match status" value="1"/>
</dbReference>
<dbReference type="GO" id="GO:0003676">
    <property type="term" value="F:nucleic acid binding"/>
    <property type="evidence" value="ECO:0007669"/>
    <property type="project" value="InterPro"/>
</dbReference>
<keyword evidence="5" id="KW-0808">Transferase</keyword>
<keyword evidence="1" id="KW-0175">Coiled coil</keyword>
<dbReference type="Gene3D" id="3.80.10.10">
    <property type="entry name" value="Ribonuclease Inhibitor"/>
    <property type="match status" value="1"/>
</dbReference>
<dbReference type="SUPFAM" id="SSF52047">
    <property type="entry name" value="RNI-like"/>
    <property type="match status" value="1"/>
</dbReference>
<dbReference type="InterPro" id="IPR005135">
    <property type="entry name" value="Endo/exonuclease/phosphatase"/>
</dbReference>
<sequence>MSDKRSRQDSDEKSQGHRSSYHTRSEASFSTASSGLSEARRRAALSKLQAEQAQRAAAAKAELARRLAEAEAALEAQAAKDEAERCQLELELLEQEERGSQPRSSAPPSVAGLPVVATEPPARVCVSQQMDESVTRTRQWLAQSQLHVPPVDTAPVGTLPPPAVRLQHPSRDDNRAVPHLPRITLEKFGGSAIEWPRWIALFKALVHDRADLTDVERLTYLQTHLTGPARESVRGMLCDANLYSTALGELEREFGDPSRVIHATMKRLLTARPVKDGDLSALTELSRELHTAAEQAQRAAAAKAELARRLAEAEAALEAQAAKDEAERCQLELELLEQEERGSQPRSSAPPSVAGLPVVATEPPARVCVSQQMDESVTRTRQWLAQSQLHVPPVDTAPVGTLPPPAVRLQHPSRDDNRAVPHLPRITLEKFGGSAIEWPRWIALFKALVHDRADLTDVERLTYLQTHLTGPAKKSVRGMLCDASLYSTALGELEREFGDPSRVIHATMKRLLTARPVKDGDLSALTELSRPEVTEPRWPGWDEDDGLSVSLQGVAADTISHLVDLGRTITGLEIYDTPVVRPDGGGLRDRGPRVPRGGNSRRAKNRRYRHNCQVRSRLLLVSWNAEGVLNKTGELSRWLSDMEVDVVALQEAQLAGGALAVPGYQTAAVTRRARGRRGQGSFRGGDVAILVRNGLNFQTIRESPLQPQDDTTEWCAIRVILSAPRPTTQLRHHLDIYNVYRPPIRTSATDERVDFFSLEAFPTLDNVIIMGDVNGHHPAWDVHCYNPDEVGRRVYDWVSEKDWQVLNTGASTRSGYGEEAQHSTPDVALAHSNLARRCTWQAGTDLGSDHLPQVITAAISGSRPRRIRKERWAFHKADWAGFAAACEVAAGAMSGEDSVERLATAFSGAISGASGKYIPRGARADPQPWALDEELVRAVAERRAARTAVQVDPSPENQALWKEKKRRAADAEVEARQRSFREFASTELNRPAALGRVTKLLRKMEGAVMDACPGQAVSGDRGQLVAEDRSKAEAFVRTYASVSRHTRHRKRDRAVKANLKRAHADPCICEGQRSDACRPFSRQEMLDQMRKMKNKKAPGMDGVCTEHLRHLGPFAQEVMLRLFNLSWRSAEVPSVWRRAVIIPIPKAGKDPQDVTSYRPISLTSHIAKLMERMVSARVTHLLDRDNVIPAEQVGFRRGRSAEENLGRLIQEVQDGWNLPAPKGRPSDGKTAARFVLTAYDFSRAYDVIDHQMLRLKMLHRLPRCYATWIFHFLRDRRACAEVNGVRSSSRPFRAGLPQGSVLAPTLFTLWSADLVEELRKVDGTSIYMYADDTATLSSGATIAQAKVRAQRAADVMAAWARKWKMRLAGSKTQVLVLSQRHEDARDIVLRVDGTAVKGTRHLHLLGVTFDRLLHFGEHCSRLRRKVKPRVAQLRKLTARSWGLQEPQLRTVANGYVRGALECAAAAWLPAASESHVELLEREMRATARVVTGCPISTPRDPLMAEAGMVPVRARREALAVRLTATAASQRTDDPLREVAARTAPRRLRTTTGWRDVGREALTRLGLQETPVEERLHITLPPWSDCSGVAIRLDVGAAISREARDEVRRAAAEEHLATLPDQATWIWSDGSAEGGVASGGSGALITLPSGEERTTRTPAGAVCSSTRAELVAMRAALEEVQQLEDATSATPLVLCTDSQAALATLATGAGEQRTTLGAEIWRLLLAAPDRPTWLQWVPAHCGLPGNERADELAKEASSLPQAAAPVDVRSLTKAVGRAASKAWRDRWPDSFFRRIMRDRFPTPVLNETREDAVNVHQLRAGHWGLSTSYLHRIGRRPTPTCQQCEDLKCPAALCLICREEADTPEHVLLHCPCLAGKRLRLFGTIHPDATRLRDGPEVTEPRWPERYGSGLSVSLQGVAADTISHLADLGRTVTRLEIYDFTDHTAGSLEPLTRCRGLQDLSVTAADLPLLRGQLPEGLKFLNVRDFTDHTAGSLEPLTRCRGLQDLSVTAADLPLLRGQLPEGLKFLNVRGPEVTEPRWPERYGSGLSVSLQEVSADTISYLADLGRTVEVLEIYDFTDHTAGSLEPLTRCRGLQDLSVTAADLPLLRGQLPEGLKFLNVRGPEVTEPRWPERYGSGLSVSLQEVSADTISYLADLGRTVEVLEIYDCPDLTAGSLEPLTRCPELQYLTLSGGVPDTVSLEPLTRLVKSCRELRDLYLNCTVETGRAVLTALKEADLGPESDGWPRTIYLHVPGELYWQLKSQEGDGVWVWPWRD</sequence>
<feature type="compositionally biased region" description="Polar residues" evidence="2">
    <location>
        <begin position="26"/>
        <end position="36"/>
    </location>
</feature>
<feature type="compositionally biased region" description="Basic and acidic residues" evidence="2">
    <location>
        <begin position="1"/>
        <end position="15"/>
    </location>
</feature>
<accession>A0A6A4WZI8</accession>
<evidence type="ECO:0000313" key="6">
    <source>
        <dbReference type="Proteomes" id="UP000440578"/>
    </source>
</evidence>
<organism evidence="5 6">
    <name type="scientific">Amphibalanus amphitrite</name>
    <name type="common">Striped barnacle</name>
    <name type="synonym">Balanus amphitrite</name>
    <dbReference type="NCBI Taxonomy" id="1232801"/>
    <lineage>
        <taxon>Eukaryota</taxon>
        <taxon>Metazoa</taxon>
        <taxon>Ecdysozoa</taxon>
        <taxon>Arthropoda</taxon>
        <taxon>Crustacea</taxon>
        <taxon>Multicrustacea</taxon>
        <taxon>Cirripedia</taxon>
        <taxon>Thoracica</taxon>
        <taxon>Thoracicalcarea</taxon>
        <taxon>Balanomorpha</taxon>
        <taxon>Balanoidea</taxon>
        <taxon>Balanidae</taxon>
        <taxon>Amphibalaninae</taxon>
        <taxon>Amphibalanus</taxon>
    </lineage>
</organism>
<evidence type="ECO:0000313" key="5">
    <source>
        <dbReference type="EMBL" id="KAF0309170.1"/>
    </source>
</evidence>
<comment type="caution">
    <text evidence="5">The sequence shown here is derived from an EMBL/GenBank/DDBJ whole genome shotgun (WGS) entry which is preliminary data.</text>
</comment>
<dbReference type="PROSITE" id="PS50878">
    <property type="entry name" value="RT_POL"/>
    <property type="match status" value="1"/>
</dbReference>